<dbReference type="GO" id="GO:0030479">
    <property type="term" value="C:actin cortical patch"/>
    <property type="evidence" value="ECO:0007669"/>
    <property type="project" value="TreeGrafter"/>
</dbReference>
<dbReference type="PANTHER" id="PTHR28208:SF1">
    <property type="entry name" value="FILAMENT ORGANIZATION PROTEIN APP1-LIKE, PUTATIVE (AFU_ORTHOLOGUE AFUA_1G06650)-RELATED"/>
    <property type="match status" value="1"/>
</dbReference>
<proteinExistence type="predicted"/>
<reference evidence="4" key="2">
    <citation type="submission" date="2015-01" db="EMBL/GenBank/DDBJ databases">
        <title>Evolutionary Origins and Diversification of the Mycorrhizal Mutualists.</title>
        <authorList>
            <consortium name="DOE Joint Genome Institute"/>
            <consortium name="Mycorrhizal Genomics Consortium"/>
            <person name="Kohler A."/>
            <person name="Kuo A."/>
            <person name="Nagy L.G."/>
            <person name="Floudas D."/>
            <person name="Copeland A."/>
            <person name="Barry K.W."/>
            <person name="Cichocki N."/>
            <person name="Veneault-Fourrey C."/>
            <person name="LaButti K."/>
            <person name="Lindquist E.A."/>
            <person name="Lipzen A."/>
            <person name="Lundell T."/>
            <person name="Morin E."/>
            <person name="Murat C."/>
            <person name="Riley R."/>
            <person name="Ohm R."/>
            <person name="Sun H."/>
            <person name="Tunlid A."/>
            <person name="Henrissat B."/>
            <person name="Grigoriev I.V."/>
            <person name="Hibbett D.S."/>
            <person name="Martin F."/>
        </authorList>
    </citation>
    <scope>NUCLEOTIDE SEQUENCE [LARGE SCALE GENOMIC DNA]</scope>
    <source>
        <strain evidence="4">MAFF 305830</strain>
    </source>
</reference>
<evidence type="ECO:0000256" key="1">
    <source>
        <dbReference type="SAM" id="MobiDB-lite"/>
    </source>
</evidence>
<dbReference type="PANTHER" id="PTHR28208">
    <property type="entry name" value="PHOSPHATIDATE PHOSPHATASE APP1"/>
    <property type="match status" value="1"/>
</dbReference>
<dbReference type="Proteomes" id="UP000054097">
    <property type="component" value="Unassembled WGS sequence"/>
</dbReference>
<organism evidence="3 4">
    <name type="scientific">Serendipita vermifera MAFF 305830</name>
    <dbReference type="NCBI Taxonomy" id="933852"/>
    <lineage>
        <taxon>Eukaryota</taxon>
        <taxon>Fungi</taxon>
        <taxon>Dikarya</taxon>
        <taxon>Basidiomycota</taxon>
        <taxon>Agaricomycotina</taxon>
        <taxon>Agaricomycetes</taxon>
        <taxon>Sebacinales</taxon>
        <taxon>Serendipitaceae</taxon>
        <taxon>Serendipita</taxon>
    </lineage>
</organism>
<dbReference type="GO" id="GO:0008195">
    <property type="term" value="F:phosphatidate phosphatase activity"/>
    <property type="evidence" value="ECO:0007669"/>
    <property type="project" value="InterPro"/>
</dbReference>
<evidence type="ECO:0000313" key="4">
    <source>
        <dbReference type="Proteomes" id="UP000054097"/>
    </source>
</evidence>
<dbReference type="OrthoDB" id="414243at2759"/>
<dbReference type="AlphaFoldDB" id="A0A0C3BK73"/>
<dbReference type="EMBL" id="KN824281">
    <property type="protein sequence ID" value="KIM31896.1"/>
    <property type="molecule type" value="Genomic_DNA"/>
</dbReference>
<keyword evidence="4" id="KW-1185">Reference proteome</keyword>
<dbReference type="Pfam" id="PF09949">
    <property type="entry name" value="APP1_cat"/>
    <property type="match status" value="1"/>
</dbReference>
<feature type="compositionally biased region" description="Low complexity" evidence="1">
    <location>
        <begin position="357"/>
        <end position="369"/>
    </location>
</feature>
<feature type="domain" description="Phosphatidate phosphatase APP1 catalytic" evidence="2">
    <location>
        <begin position="189"/>
        <end position="340"/>
    </location>
</feature>
<evidence type="ECO:0000259" key="2">
    <source>
        <dbReference type="Pfam" id="PF09949"/>
    </source>
</evidence>
<feature type="region of interest" description="Disordered" evidence="1">
    <location>
        <begin position="445"/>
        <end position="470"/>
    </location>
</feature>
<gene>
    <name evidence="3" type="ORF">M408DRAFT_240332</name>
</gene>
<feature type="region of interest" description="Disordered" evidence="1">
    <location>
        <begin position="349"/>
        <end position="373"/>
    </location>
</feature>
<dbReference type="InterPro" id="IPR019236">
    <property type="entry name" value="APP1_cat"/>
</dbReference>
<evidence type="ECO:0000313" key="3">
    <source>
        <dbReference type="EMBL" id="KIM31896.1"/>
    </source>
</evidence>
<reference evidence="3 4" key="1">
    <citation type="submission" date="2014-04" db="EMBL/GenBank/DDBJ databases">
        <authorList>
            <consortium name="DOE Joint Genome Institute"/>
            <person name="Kuo A."/>
            <person name="Zuccaro A."/>
            <person name="Kohler A."/>
            <person name="Nagy L.G."/>
            <person name="Floudas D."/>
            <person name="Copeland A."/>
            <person name="Barry K.W."/>
            <person name="Cichocki N."/>
            <person name="Veneault-Fourrey C."/>
            <person name="LaButti K."/>
            <person name="Lindquist E.A."/>
            <person name="Lipzen A."/>
            <person name="Lundell T."/>
            <person name="Morin E."/>
            <person name="Murat C."/>
            <person name="Sun H."/>
            <person name="Tunlid A."/>
            <person name="Henrissat B."/>
            <person name="Grigoriev I.V."/>
            <person name="Hibbett D.S."/>
            <person name="Martin F."/>
            <person name="Nordberg H.P."/>
            <person name="Cantor M.N."/>
            <person name="Hua S.X."/>
        </authorList>
    </citation>
    <scope>NUCLEOTIDE SEQUENCE [LARGE SCALE GENOMIC DNA]</scope>
    <source>
        <strain evidence="3 4">MAFF 305830</strain>
    </source>
</reference>
<dbReference type="STRING" id="933852.A0A0C3BK73"/>
<protein>
    <recommendedName>
        <fullName evidence="2">Phosphatidate phosphatase APP1 catalytic domain-containing protein</fullName>
    </recommendedName>
</protein>
<name>A0A0C3BK73_SERVB</name>
<dbReference type="HOGENOM" id="CLU_030283_0_0_1"/>
<dbReference type="InterPro" id="IPR052935">
    <property type="entry name" value="Mg2+_PAP"/>
</dbReference>
<accession>A0A0C3BK73</accession>
<sequence length="486" mass="54310">MPDFDISAWFEKHKPEIPPGGIPADGDDEVWILDNTAFRASPNDPWTAEFVAAYFRHNTDTREKVTAAISALMEAFGLATDDEVTAERIRQRLDPLMRAISSNMTVEVAFDPNHESGSQLHLGPSDGNGISSQILKVPVIDPTTGKSPMPGSGPIDVKVVQPQVESANQTSPTAVLETGRMFLAEDYGWALISDLDDTAKISCVNDHTELIKNTFVNIPEHSPGVPELYRAIRDAVSSEQHPSPFFYISASPYNLYPFLRNFLRDKNYPAGQIILRDMSWHDIHNWYSRHADSFLHTIPVKNYKCDRFRKVASWLPNTTWVCFGDSTQSDPEAYAEFYHELVAMQKETAASPSHQSTVPGPAPATTGTVKSTGQKTGRVARIYIRKVVGVNPELEEKLNQQKRFDDAFDGIPKDVWKVFEHGSEIMDDVVKMKEERLALSKIHAEERARTGGTVPESHPPTSVNPDAVHESLPQKLMDSFRELLNK</sequence>